<evidence type="ECO:0000256" key="5">
    <source>
        <dbReference type="ARBA" id="ARBA00022692"/>
    </source>
</evidence>
<feature type="transmembrane region" description="Helical" evidence="8">
    <location>
        <begin position="305"/>
        <end position="328"/>
    </location>
</feature>
<evidence type="ECO:0000259" key="9">
    <source>
        <dbReference type="Pfam" id="PF13303"/>
    </source>
</evidence>
<feature type="transmembrane region" description="Helical" evidence="8">
    <location>
        <begin position="77"/>
        <end position="95"/>
    </location>
</feature>
<organism evidence="10 11">
    <name type="scientific">Macrococcus equipercicus</name>
    <dbReference type="NCBI Taxonomy" id="69967"/>
    <lineage>
        <taxon>Bacteria</taxon>
        <taxon>Bacillati</taxon>
        <taxon>Bacillota</taxon>
        <taxon>Bacilli</taxon>
        <taxon>Bacillales</taxon>
        <taxon>Staphylococcaceae</taxon>
        <taxon>Macrococcus</taxon>
    </lineage>
</organism>
<sequence>MCMEEKMTTREYLFNRMEKGAAGISAAILVSLGIGLLLKSIGGLTGLDLLLTIGTVATLLMAPALGAAIAHSLGANSLTVVSAMIAAAVGASAVAPAGEAFTLKTGEPVGAIIAAIIATYAGKKVTGRTFLDLMAVPLAAVLSGGIAGYYLSTVIAPALVVISKAITSSVDGHPLLASVVIVVFAVLVMTPASSAALAVALQLDPHASAAALVGITAQFVGFTAISLRENDLGGFLAQLICTPKVQFPNIVRNPNILIAPLVGAAVAGPVAVLVFKLGVPSAIAGLGLSGLIAPIQILTEQGSGVLLSYMIAGVVIPLLVAVAVHYLLLRRANLVKTGDLALQVS</sequence>
<evidence type="ECO:0000256" key="6">
    <source>
        <dbReference type="ARBA" id="ARBA00022989"/>
    </source>
</evidence>
<protein>
    <submittedName>
        <fullName evidence="10">PTS sugar transporter subunit IIC</fullName>
    </submittedName>
</protein>
<evidence type="ECO:0000256" key="1">
    <source>
        <dbReference type="ARBA" id="ARBA00004651"/>
    </source>
</evidence>
<gene>
    <name evidence="10" type="ORF">KFV11_10655</name>
</gene>
<feature type="transmembrane region" description="Helical" evidence="8">
    <location>
        <begin position="256"/>
        <end position="275"/>
    </location>
</feature>
<reference evidence="10" key="1">
    <citation type="submission" date="2021-04" db="EMBL/GenBank/DDBJ databases">
        <title>Complete Genome Sequences of Macrococcus spp. from dog and cattle.</title>
        <authorList>
            <person name="Schwendener S."/>
            <person name="Perreten V."/>
        </authorList>
    </citation>
    <scope>NUCLEOTIDE SEQUENCE</scope>
    <source>
        <strain evidence="10">Epi0143-OL</strain>
    </source>
</reference>
<feature type="transmembrane region" description="Helical" evidence="8">
    <location>
        <begin position="175"/>
        <end position="200"/>
    </location>
</feature>
<feature type="transmembrane region" description="Helical" evidence="8">
    <location>
        <begin position="101"/>
        <end position="121"/>
    </location>
</feature>
<feature type="transmembrane region" description="Helical" evidence="8">
    <location>
        <begin position="133"/>
        <end position="163"/>
    </location>
</feature>
<keyword evidence="2" id="KW-0813">Transport</keyword>
<evidence type="ECO:0000313" key="10">
    <source>
        <dbReference type="EMBL" id="UTH13667.1"/>
    </source>
</evidence>
<feature type="transmembrane region" description="Helical" evidence="8">
    <location>
        <begin position="282"/>
        <end position="299"/>
    </location>
</feature>
<dbReference type="KEGG" id="mequ:KFV11_10655"/>
<dbReference type="GO" id="GO:0008982">
    <property type="term" value="F:protein-N(PI)-phosphohistidine-sugar phosphotransferase activity"/>
    <property type="evidence" value="ECO:0007669"/>
    <property type="project" value="InterPro"/>
</dbReference>
<accession>A0A9Q9BV37</accession>
<comment type="subcellular location">
    <subcellularLocation>
        <location evidence="1">Cell membrane</location>
        <topology evidence="1">Multi-pass membrane protein</topology>
    </subcellularLocation>
</comment>
<evidence type="ECO:0000256" key="2">
    <source>
        <dbReference type="ARBA" id="ARBA00022448"/>
    </source>
</evidence>
<dbReference type="GO" id="GO:0005886">
    <property type="term" value="C:plasma membrane"/>
    <property type="evidence" value="ECO:0007669"/>
    <property type="project" value="UniProtKB-SubCell"/>
</dbReference>
<evidence type="ECO:0000256" key="4">
    <source>
        <dbReference type="ARBA" id="ARBA00022597"/>
    </source>
</evidence>
<dbReference type="Proteomes" id="UP001057381">
    <property type="component" value="Chromosome"/>
</dbReference>
<name>A0A9Q9BV37_9STAP</name>
<feature type="domain" description="Phosphotransferase system EIIC" evidence="9">
    <location>
        <begin position="19"/>
        <end position="341"/>
    </location>
</feature>
<keyword evidence="7 8" id="KW-0472">Membrane</keyword>
<evidence type="ECO:0000256" key="8">
    <source>
        <dbReference type="SAM" id="Phobius"/>
    </source>
</evidence>
<proteinExistence type="predicted"/>
<dbReference type="GO" id="GO:0009401">
    <property type="term" value="P:phosphoenolpyruvate-dependent sugar phosphotransferase system"/>
    <property type="evidence" value="ECO:0007669"/>
    <property type="project" value="InterPro"/>
</dbReference>
<dbReference type="InterPro" id="IPR003352">
    <property type="entry name" value="PTS_EIIC"/>
</dbReference>
<dbReference type="AlphaFoldDB" id="A0A9Q9BV37"/>
<evidence type="ECO:0000313" key="11">
    <source>
        <dbReference type="Proteomes" id="UP001057381"/>
    </source>
</evidence>
<evidence type="ECO:0000256" key="7">
    <source>
        <dbReference type="ARBA" id="ARBA00023136"/>
    </source>
</evidence>
<keyword evidence="4 10" id="KW-0762">Sugar transport</keyword>
<feature type="transmembrane region" description="Helical" evidence="8">
    <location>
        <begin position="207"/>
        <end position="227"/>
    </location>
</feature>
<evidence type="ECO:0000256" key="3">
    <source>
        <dbReference type="ARBA" id="ARBA00022475"/>
    </source>
</evidence>
<feature type="transmembrane region" description="Helical" evidence="8">
    <location>
        <begin position="20"/>
        <end position="38"/>
    </location>
</feature>
<feature type="transmembrane region" description="Helical" evidence="8">
    <location>
        <begin position="50"/>
        <end position="70"/>
    </location>
</feature>
<dbReference type="Pfam" id="PF13303">
    <property type="entry name" value="PTS_EIIC_2"/>
    <property type="match status" value="1"/>
</dbReference>
<keyword evidence="6 8" id="KW-1133">Transmembrane helix</keyword>
<keyword evidence="3" id="KW-1003">Cell membrane</keyword>
<keyword evidence="5 8" id="KW-0812">Transmembrane</keyword>
<dbReference type="EMBL" id="CP073809">
    <property type="protein sequence ID" value="UTH13667.1"/>
    <property type="molecule type" value="Genomic_DNA"/>
</dbReference>